<comment type="similarity">
    <text evidence="7">Belongs to the PurK/PurT family.</text>
</comment>
<reference evidence="10 11" key="1">
    <citation type="submission" date="2017-11" db="EMBL/GenBank/DDBJ databases">
        <title>Infants hospitalized years apart are colonized by the same room-sourced microbial strains.</title>
        <authorList>
            <person name="Brooks B."/>
            <person name="Olm M.R."/>
            <person name="Firek B.A."/>
            <person name="Baker R."/>
            <person name="Thomas B.C."/>
            <person name="Morowitz M.J."/>
            <person name="Banfield J.F."/>
        </authorList>
    </citation>
    <scope>NUCLEOTIDE SEQUENCE [LARGE SCALE GENOMIC DNA]</scope>
    <source>
        <strain evidence="10">S2_012_000_R3_87</strain>
    </source>
</reference>
<dbReference type="InterPro" id="IPR013815">
    <property type="entry name" value="ATP_grasp_subdomain_1"/>
</dbReference>
<dbReference type="InterPro" id="IPR054350">
    <property type="entry name" value="PurT/PurK_preATP-grasp"/>
</dbReference>
<dbReference type="GO" id="GO:0000287">
    <property type="term" value="F:magnesium ion binding"/>
    <property type="evidence" value="ECO:0007669"/>
    <property type="project" value="UniProtKB-UniRule"/>
</dbReference>
<keyword evidence="10" id="KW-0808">Transferase</keyword>
<dbReference type="Gene3D" id="3.40.50.20">
    <property type="match status" value="1"/>
</dbReference>
<feature type="binding site" evidence="7">
    <location>
        <position position="289"/>
    </location>
    <ligand>
        <name>Mg(2+)</name>
        <dbReference type="ChEBI" id="CHEBI:18420"/>
    </ligand>
</feature>
<protein>
    <recommendedName>
        <fullName evidence="7">Formate-dependent phosphoribosylglycinamide formyltransferase</fullName>
        <ecNumber evidence="7">6.3.1.21</ecNumber>
    </recommendedName>
    <alternativeName>
        <fullName evidence="7">5'-phosphoribosylglycinamide transformylase 2</fullName>
    </alternativeName>
    <alternativeName>
        <fullName evidence="7">Formate-dependent GAR transformylase</fullName>
    </alternativeName>
    <alternativeName>
        <fullName evidence="7">GAR transformylase 2</fullName>
        <shortName evidence="7">GART 2</shortName>
    </alternativeName>
    <alternativeName>
        <fullName evidence="7">Non-folate glycinamide ribonucleotide transformylase</fullName>
    </alternativeName>
    <alternativeName>
        <fullName evidence="7">Phosphoribosylglycinamide formyltransferase 2</fullName>
    </alternativeName>
</protein>
<evidence type="ECO:0000256" key="6">
    <source>
        <dbReference type="ARBA" id="ARBA00022842"/>
    </source>
</evidence>
<feature type="compositionally biased region" description="Basic and acidic residues" evidence="8">
    <location>
        <begin position="403"/>
        <end position="423"/>
    </location>
</feature>
<dbReference type="PROSITE" id="PS50975">
    <property type="entry name" value="ATP_GRASP"/>
    <property type="match status" value="1"/>
</dbReference>
<dbReference type="Pfam" id="PF22660">
    <property type="entry name" value="RS_preATP-grasp-like"/>
    <property type="match status" value="1"/>
</dbReference>
<gene>
    <name evidence="7" type="primary">purT</name>
    <name evidence="10" type="ORF">DI609_05090</name>
</gene>
<dbReference type="GO" id="GO:0043815">
    <property type="term" value="F:phosphoribosylglycinamide formyltransferase 2 activity"/>
    <property type="evidence" value="ECO:0007669"/>
    <property type="project" value="UniProtKB-UniRule"/>
</dbReference>
<evidence type="ECO:0000256" key="8">
    <source>
        <dbReference type="SAM" id="MobiDB-lite"/>
    </source>
</evidence>
<dbReference type="EMBL" id="QFNY01000095">
    <property type="protein sequence ID" value="PZP01066.1"/>
    <property type="molecule type" value="Genomic_DNA"/>
</dbReference>
<feature type="region of interest" description="Disordered" evidence="8">
    <location>
        <begin position="403"/>
        <end position="437"/>
    </location>
</feature>
<dbReference type="GO" id="GO:0005829">
    <property type="term" value="C:cytosol"/>
    <property type="evidence" value="ECO:0007669"/>
    <property type="project" value="TreeGrafter"/>
</dbReference>
<dbReference type="Proteomes" id="UP000249451">
    <property type="component" value="Unassembled WGS sequence"/>
</dbReference>
<feature type="domain" description="ATP-grasp" evidence="9">
    <location>
        <begin position="123"/>
        <end position="318"/>
    </location>
</feature>
<comment type="caution">
    <text evidence="10">The sequence shown here is derived from an EMBL/GenBank/DDBJ whole genome shotgun (WGS) entry which is preliminary data.</text>
</comment>
<feature type="binding site" evidence="7">
    <location>
        <begin position="199"/>
        <end position="202"/>
    </location>
    <ligand>
        <name>ATP</name>
        <dbReference type="ChEBI" id="CHEBI:30616"/>
    </ligand>
</feature>
<comment type="pathway">
    <text evidence="7">Purine metabolism; IMP biosynthesis via de novo pathway; N(2)-formyl-N(1)-(5-phospho-D-ribosyl)glycinamide from N(1)-(5-phospho-D-ribosyl)glycinamide (formate route): step 1/1.</text>
</comment>
<evidence type="ECO:0000256" key="1">
    <source>
        <dbReference type="ARBA" id="ARBA00022598"/>
    </source>
</evidence>
<comment type="subunit">
    <text evidence="7">Homodimer.</text>
</comment>
<dbReference type="UniPathway" id="UPA00074">
    <property type="reaction ID" value="UER00127"/>
</dbReference>
<dbReference type="PANTHER" id="PTHR43055">
    <property type="entry name" value="FORMATE-DEPENDENT PHOSPHORIBOSYLGLYCINAMIDE FORMYLTRANSFERASE"/>
    <property type="match status" value="1"/>
</dbReference>
<keyword evidence="5 7" id="KW-0067">ATP-binding</keyword>
<evidence type="ECO:0000256" key="2">
    <source>
        <dbReference type="ARBA" id="ARBA00022723"/>
    </source>
</evidence>
<dbReference type="Pfam" id="PF02222">
    <property type="entry name" value="ATP-grasp"/>
    <property type="match status" value="1"/>
</dbReference>
<evidence type="ECO:0000313" key="11">
    <source>
        <dbReference type="Proteomes" id="UP000249451"/>
    </source>
</evidence>
<keyword evidence="1 7" id="KW-0436">Ligase</keyword>
<feature type="binding site" evidence="7">
    <location>
        <begin position="374"/>
        <end position="375"/>
    </location>
    <ligand>
        <name>N(1)-(5-phospho-beta-D-ribosyl)glycinamide</name>
        <dbReference type="ChEBI" id="CHEBI:143788"/>
    </ligand>
</feature>
<dbReference type="SUPFAM" id="SSF51246">
    <property type="entry name" value="Rudiment single hybrid motif"/>
    <property type="match status" value="1"/>
</dbReference>
<evidence type="ECO:0000259" key="9">
    <source>
        <dbReference type="PROSITE" id="PS50975"/>
    </source>
</evidence>
<evidence type="ECO:0000256" key="4">
    <source>
        <dbReference type="ARBA" id="ARBA00022755"/>
    </source>
</evidence>
<dbReference type="GO" id="GO:0006189">
    <property type="term" value="P:'de novo' IMP biosynthetic process"/>
    <property type="evidence" value="ECO:0007669"/>
    <property type="project" value="UniProtKB-UniRule"/>
</dbReference>
<keyword evidence="2 7" id="KW-0479">Metal-binding</keyword>
<dbReference type="InterPro" id="IPR003135">
    <property type="entry name" value="ATP-grasp_carboxylate-amine"/>
</dbReference>
<evidence type="ECO:0000256" key="5">
    <source>
        <dbReference type="ARBA" id="ARBA00022840"/>
    </source>
</evidence>
<dbReference type="GO" id="GO:0004644">
    <property type="term" value="F:phosphoribosylglycinamide formyltransferase activity"/>
    <property type="evidence" value="ECO:0007669"/>
    <property type="project" value="UniProtKB-UniRule"/>
</dbReference>
<accession>A0A2W5D1C3</accession>
<dbReference type="EC" id="6.3.1.21" evidence="7"/>
<keyword evidence="4 7" id="KW-0658">Purine biosynthesis</keyword>
<dbReference type="HAMAP" id="MF_01643">
    <property type="entry name" value="PurT"/>
    <property type="match status" value="1"/>
</dbReference>
<dbReference type="AlphaFoldDB" id="A0A2W5D1C3"/>
<dbReference type="SUPFAM" id="SSF56059">
    <property type="entry name" value="Glutathione synthetase ATP-binding domain-like"/>
    <property type="match status" value="1"/>
</dbReference>
<dbReference type="Gene3D" id="3.30.1490.20">
    <property type="entry name" value="ATP-grasp fold, A domain"/>
    <property type="match status" value="1"/>
</dbReference>
<dbReference type="NCBIfam" id="NF006766">
    <property type="entry name" value="PRK09288.1"/>
    <property type="match status" value="1"/>
</dbReference>
<comment type="function">
    <text evidence="7">Involved in the de novo purine biosynthesis. Catalyzes the transfer of formate to 5-phospho-ribosyl-glycinamide (GAR), producing 5-phospho-ribosyl-N-formylglycinamide (FGAR). Formate is provided by PurU via hydrolysis of 10-formyl-tetrahydrofolate.</text>
</comment>
<name>A0A2W5D1C3_9CORY</name>
<feature type="binding site" evidence="7">
    <location>
        <position position="118"/>
    </location>
    <ligand>
        <name>ATP</name>
        <dbReference type="ChEBI" id="CHEBI:30616"/>
    </ligand>
</feature>
<dbReference type="SUPFAM" id="SSF52440">
    <property type="entry name" value="PreATP-grasp domain"/>
    <property type="match status" value="1"/>
</dbReference>
<proteinExistence type="inferred from homology"/>
<evidence type="ECO:0000256" key="3">
    <source>
        <dbReference type="ARBA" id="ARBA00022741"/>
    </source>
</evidence>
<dbReference type="GO" id="GO:0005524">
    <property type="term" value="F:ATP binding"/>
    <property type="evidence" value="ECO:0007669"/>
    <property type="project" value="UniProtKB-UniRule"/>
</dbReference>
<feature type="binding site" evidence="7">
    <location>
        <position position="367"/>
    </location>
    <ligand>
        <name>N(1)-(5-phospho-beta-D-ribosyl)glycinamide</name>
        <dbReference type="ChEBI" id="CHEBI:143788"/>
    </ligand>
</feature>
<dbReference type="Pfam" id="PF21244">
    <property type="entry name" value="PurT_C"/>
    <property type="match status" value="1"/>
</dbReference>
<keyword evidence="3 7" id="KW-0547">Nucleotide-binding</keyword>
<dbReference type="NCBIfam" id="TIGR01142">
    <property type="entry name" value="purT"/>
    <property type="match status" value="1"/>
</dbReference>
<sequence length="437" mass="46697">MYTPQAIGTPNSDCATVVMILGAGELGRELTIALQRFGVEVHAVDRYQGAPAHNVANHAHVMDLMDGEALRELITEVRPHIVVPEIEALAVDVLAELEAEGAVTVAPTARAAQLTMDREKIRTMVSEELGIPTGVHRFAATPEELHAAAEEIGFPCVVKPVVSSAGRGQSYVASADELDAAWDFALSDVRVNCEKVIVEQFVPFDYEITLLTVRSIDPVSGQPATWFCEPIGHRQDLGKYVESWQPATMGDSALDNARSVAARVTNALGGRGVFGVELFIKGDDVYFSEVSPRPHDTGMVTIGTQRCSEFELHARAVLGLPIDTTLISPGASAVILCEGLPEGAAVEYHGLAEALAVPETKVRLFGKPVGYSRRRMGVAVSTAETIEDARDRAADAAGAIKMRVAEATHEDRTTAEDAGHSTEDEADLPTGEQPAVD</sequence>
<dbReference type="PANTHER" id="PTHR43055:SF1">
    <property type="entry name" value="FORMATE-DEPENDENT PHOSPHORIBOSYLGLYCINAMIDE FORMYLTRANSFERASE"/>
    <property type="match status" value="1"/>
</dbReference>
<dbReference type="InterPro" id="IPR011761">
    <property type="entry name" value="ATP-grasp"/>
</dbReference>
<feature type="binding site" evidence="7">
    <location>
        <position position="207"/>
    </location>
    <ligand>
        <name>ATP</name>
        <dbReference type="ChEBI" id="CHEBI:30616"/>
    </ligand>
</feature>
<evidence type="ECO:0000313" key="10">
    <source>
        <dbReference type="EMBL" id="PZP01066.1"/>
    </source>
</evidence>
<dbReference type="Gene3D" id="3.30.470.20">
    <property type="entry name" value="ATP-grasp fold, B domain"/>
    <property type="match status" value="1"/>
</dbReference>
<feature type="binding site" evidence="7">
    <location>
        <position position="159"/>
    </location>
    <ligand>
        <name>ATP</name>
        <dbReference type="ChEBI" id="CHEBI:30616"/>
    </ligand>
</feature>
<dbReference type="InterPro" id="IPR048740">
    <property type="entry name" value="PurT_C"/>
</dbReference>
<dbReference type="InterPro" id="IPR011054">
    <property type="entry name" value="Rudment_hybrid_motif"/>
</dbReference>
<feature type="binding site" evidence="7">
    <location>
        <position position="85"/>
    </location>
    <ligand>
        <name>N(1)-(5-phospho-beta-D-ribosyl)glycinamide</name>
        <dbReference type="ChEBI" id="CHEBI:143788"/>
    </ligand>
</feature>
<organism evidence="10 11">
    <name type="scientific">Corynebacterium urealyticum</name>
    <dbReference type="NCBI Taxonomy" id="43771"/>
    <lineage>
        <taxon>Bacteria</taxon>
        <taxon>Bacillati</taxon>
        <taxon>Actinomycetota</taxon>
        <taxon>Actinomycetes</taxon>
        <taxon>Mycobacteriales</taxon>
        <taxon>Corynebacteriaceae</taxon>
        <taxon>Corynebacterium</taxon>
    </lineage>
</organism>
<feature type="binding site" evidence="7">
    <location>
        <position position="277"/>
    </location>
    <ligand>
        <name>Mg(2+)</name>
        <dbReference type="ChEBI" id="CHEBI:18420"/>
    </ligand>
</feature>
<comment type="catalytic activity">
    <reaction evidence="7">
        <text>N(1)-(5-phospho-beta-D-ribosyl)glycinamide + formate + ATP = N(2)-formyl-N(1)-(5-phospho-beta-D-ribosyl)glycinamide + ADP + phosphate + H(+)</text>
        <dbReference type="Rhea" id="RHEA:24829"/>
        <dbReference type="ChEBI" id="CHEBI:15378"/>
        <dbReference type="ChEBI" id="CHEBI:15740"/>
        <dbReference type="ChEBI" id="CHEBI:30616"/>
        <dbReference type="ChEBI" id="CHEBI:43474"/>
        <dbReference type="ChEBI" id="CHEBI:143788"/>
        <dbReference type="ChEBI" id="CHEBI:147286"/>
        <dbReference type="ChEBI" id="CHEBI:456216"/>
        <dbReference type="EC" id="6.3.1.21"/>
    </reaction>
</comment>
<dbReference type="InterPro" id="IPR005862">
    <property type="entry name" value="PurT"/>
</dbReference>
<evidence type="ECO:0000256" key="7">
    <source>
        <dbReference type="HAMAP-Rule" id="MF_01643"/>
    </source>
</evidence>
<feature type="binding site" evidence="7">
    <location>
        <position position="296"/>
    </location>
    <ligand>
        <name>N(1)-(5-phospho-beta-D-ribosyl)glycinamide</name>
        <dbReference type="ChEBI" id="CHEBI:143788"/>
    </ligand>
</feature>
<comment type="caution">
    <text evidence="7">Lacks conserved residue(s) required for the propagation of feature annotation.</text>
</comment>
<feature type="binding site" evidence="7">
    <location>
        <begin position="25"/>
        <end position="26"/>
    </location>
    <ligand>
        <name>N(1)-(5-phospho-beta-D-ribosyl)glycinamide</name>
        <dbReference type="ChEBI" id="CHEBI:143788"/>
    </ligand>
</feature>
<dbReference type="InterPro" id="IPR016185">
    <property type="entry name" value="PreATP-grasp_dom_sf"/>
</dbReference>
<keyword evidence="6 7" id="KW-0460">Magnesium</keyword>